<comment type="caution">
    <text evidence="3">The sequence shown here is derived from an EMBL/GenBank/DDBJ whole genome shotgun (WGS) entry which is preliminary data.</text>
</comment>
<name>A0ABR4HJV5_9EURO</name>
<evidence type="ECO:0000259" key="2">
    <source>
        <dbReference type="PROSITE" id="PS50181"/>
    </source>
</evidence>
<feature type="region of interest" description="Disordered" evidence="1">
    <location>
        <begin position="25"/>
        <end position="96"/>
    </location>
</feature>
<sequence>MTEFSCAYTDSGAISDLDQLCDEDDDLASTVSTTSGTEEHSNEMQQSLDGVTPAPKLPIQQKRPVPTTDSPLEIDNRGDDKIPRIPSTSSDSVPVEEPTAIAKEPLNILHLPVDLLQEIIKEVTHTNDLTSLALTCSVFHSLAIPQMYSRFDIVWPDAFPQSDHPAGVDALSYGLATLVMGEDLFREIPLMNTQHPCSHCSCNGQQPHMQHETGDGRRVRRGNYFAQFTRKFSVGNGPPDWVQEYSVTKETGKMLGTLVALAVARMVNLETFIWDMPTGVVRDVWIALASLADRPGHDCRLENVWIRWHDNSESTIRSLSGVPTTSSLTLPETQNILVPPPIGSSLFRKYGHVEYPSLSILPPLKTLTVLDIDESSYVEEMAVLIARSRERLKVLRIGISSKVYKAEWLKSQGASQPDQQITSTTIPGWPKAGGVLGAVLGWPHHHVREHPIKQEEPVQSGDMQASTETIVQTETPVSVGTITQAFSEQTLDATHNLVEAQEISDAGNIPSPNAHETHPVPTADCKAPREALKRSSRATYSSIHGSDRQLMNLEVLELERVSMSASVLLDTLDWTKITTLTILRCEGHEKLWRSLRRRFAPSAALRTSLRHGSKERMGQDKSSPEYALNIKHIHTDAVSPYLLLFIKDALRPDTLETVFLHGAPLHDSAVHVEAIYRNVIRNHRSSLRKLLVDSSERPAGGVELGTTRWRKWMFTREMITFMTSGRMPRLSELSMTLDSKDWHYLLQRLPYIPHLRSLHISHIVRPSHLDLKELALQVLDIVTLRPDINLSYVGMQNKCYEILEGKGNEYDFPEADETHGEGFVPGAENWPGSDTNEDDSDDDDEGSMMDSHSDLSSEDRRSLDDDDGSDYDCSRPRVSFRLREILFYDDKIAIFKARHGVL</sequence>
<protein>
    <recommendedName>
        <fullName evidence="2">F-box domain-containing protein</fullName>
    </recommendedName>
</protein>
<dbReference type="Proteomes" id="UP001610335">
    <property type="component" value="Unassembled WGS sequence"/>
</dbReference>
<dbReference type="EMBL" id="JBFXLS010000109">
    <property type="protein sequence ID" value="KAL2815769.1"/>
    <property type="molecule type" value="Genomic_DNA"/>
</dbReference>
<evidence type="ECO:0000313" key="3">
    <source>
        <dbReference type="EMBL" id="KAL2815769.1"/>
    </source>
</evidence>
<evidence type="ECO:0000313" key="4">
    <source>
        <dbReference type="Proteomes" id="UP001610335"/>
    </source>
</evidence>
<accession>A0ABR4HJV5</accession>
<gene>
    <name evidence="3" type="ORF">BDW59DRAFT_153685</name>
</gene>
<feature type="compositionally biased region" description="Basic and acidic residues" evidence="1">
    <location>
        <begin position="851"/>
        <end position="863"/>
    </location>
</feature>
<feature type="domain" description="F-box" evidence="2">
    <location>
        <begin position="105"/>
        <end position="158"/>
    </location>
</feature>
<feature type="compositionally biased region" description="Acidic residues" evidence="1">
    <location>
        <begin position="835"/>
        <end position="847"/>
    </location>
</feature>
<organism evidence="3 4">
    <name type="scientific">Aspergillus cavernicola</name>
    <dbReference type="NCBI Taxonomy" id="176166"/>
    <lineage>
        <taxon>Eukaryota</taxon>
        <taxon>Fungi</taxon>
        <taxon>Dikarya</taxon>
        <taxon>Ascomycota</taxon>
        <taxon>Pezizomycotina</taxon>
        <taxon>Eurotiomycetes</taxon>
        <taxon>Eurotiomycetidae</taxon>
        <taxon>Eurotiales</taxon>
        <taxon>Aspergillaceae</taxon>
        <taxon>Aspergillus</taxon>
        <taxon>Aspergillus subgen. Nidulantes</taxon>
    </lineage>
</organism>
<reference evidence="3 4" key="1">
    <citation type="submission" date="2024-07" db="EMBL/GenBank/DDBJ databases">
        <title>Section-level genome sequencing and comparative genomics of Aspergillus sections Usti and Cavernicolus.</title>
        <authorList>
            <consortium name="Lawrence Berkeley National Laboratory"/>
            <person name="Nybo J.L."/>
            <person name="Vesth T.C."/>
            <person name="Theobald S."/>
            <person name="Frisvad J.C."/>
            <person name="Larsen T.O."/>
            <person name="Kjaerboelling I."/>
            <person name="Rothschild-Mancinelli K."/>
            <person name="Lyhne E.K."/>
            <person name="Kogle M.E."/>
            <person name="Barry K."/>
            <person name="Clum A."/>
            <person name="Na H."/>
            <person name="Ledsgaard L."/>
            <person name="Lin J."/>
            <person name="Lipzen A."/>
            <person name="Kuo A."/>
            <person name="Riley R."/>
            <person name="Mondo S."/>
            <person name="LaButti K."/>
            <person name="Haridas S."/>
            <person name="Pangalinan J."/>
            <person name="Salamov A.A."/>
            <person name="Simmons B.A."/>
            <person name="Magnuson J.K."/>
            <person name="Chen J."/>
            <person name="Drula E."/>
            <person name="Henrissat B."/>
            <person name="Wiebenga A."/>
            <person name="Lubbers R.J."/>
            <person name="Gomes A.C."/>
            <person name="Makela M.R."/>
            <person name="Stajich J."/>
            <person name="Grigoriev I.V."/>
            <person name="Mortensen U.H."/>
            <person name="De vries R.P."/>
            <person name="Baker S.E."/>
            <person name="Andersen M.R."/>
        </authorList>
    </citation>
    <scope>NUCLEOTIDE SEQUENCE [LARGE SCALE GENOMIC DNA]</scope>
    <source>
        <strain evidence="3 4">CBS 600.67</strain>
    </source>
</reference>
<feature type="compositionally biased region" description="Basic and acidic residues" evidence="1">
    <location>
        <begin position="74"/>
        <end position="83"/>
    </location>
</feature>
<feature type="region of interest" description="Disordered" evidence="1">
    <location>
        <begin position="811"/>
        <end position="871"/>
    </location>
</feature>
<evidence type="ECO:0000256" key="1">
    <source>
        <dbReference type="SAM" id="MobiDB-lite"/>
    </source>
</evidence>
<dbReference type="InterPro" id="IPR001810">
    <property type="entry name" value="F-box_dom"/>
</dbReference>
<dbReference type="PROSITE" id="PS50181">
    <property type="entry name" value="FBOX"/>
    <property type="match status" value="1"/>
</dbReference>
<keyword evidence="4" id="KW-1185">Reference proteome</keyword>
<proteinExistence type="predicted"/>